<evidence type="ECO:0008006" key="4">
    <source>
        <dbReference type="Google" id="ProtNLM"/>
    </source>
</evidence>
<feature type="transmembrane region" description="Helical" evidence="1">
    <location>
        <begin position="100"/>
        <end position="117"/>
    </location>
</feature>
<feature type="transmembrane region" description="Helical" evidence="1">
    <location>
        <begin position="195"/>
        <end position="211"/>
    </location>
</feature>
<dbReference type="PANTHER" id="PTHR33802">
    <property type="entry name" value="SI:CH211-161H7.5-RELATED"/>
    <property type="match status" value="1"/>
</dbReference>
<evidence type="ECO:0000313" key="3">
    <source>
        <dbReference type="Proteomes" id="UP000557307"/>
    </source>
</evidence>
<proteinExistence type="predicted"/>
<keyword evidence="1" id="KW-0812">Transmembrane</keyword>
<dbReference type="EMBL" id="JACHGF010000002">
    <property type="protein sequence ID" value="MBB5283328.1"/>
    <property type="molecule type" value="Genomic_DNA"/>
</dbReference>
<dbReference type="RefSeq" id="WP_184172633.1">
    <property type="nucleotide sequence ID" value="NZ_JACHGF010000002.1"/>
</dbReference>
<evidence type="ECO:0000256" key="1">
    <source>
        <dbReference type="SAM" id="Phobius"/>
    </source>
</evidence>
<feature type="transmembrane region" description="Helical" evidence="1">
    <location>
        <begin position="123"/>
        <end position="142"/>
    </location>
</feature>
<keyword evidence="3" id="KW-1185">Reference proteome</keyword>
<feature type="transmembrane region" description="Helical" evidence="1">
    <location>
        <begin position="163"/>
        <end position="183"/>
    </location>
</feature>
<feature type="transmembrane region" description="Helical" evidence="1">
    <location>
        <begin position="20"/>
        <end position="36"/>
    </location>
</feature>
<feature type="transmembrane region" description="Helical" evidence="1">
    <location>
        <begin position="56"/>
        <end position="80"/>
    </location>
</feature>
<evidence type="ECO:0000313" key="2">
    <source>
        <dbReference type="EMBL" id="MBB5283328.1"/>
    </source>
</evidence>
<feature type="transmembrane region" description="Helical" evidence="1">
    <location>
        <begin position="245"/>
        <end position="265"/>
    </location>
</feature>
<organism evidence="2 3">
    <name type="scientific">Rhabdobacter roseus</name>
    <dbReference type="NCBI Taxonomy" id="1655419"/>
    <lineage>
        <taxon>Bacteria</taxon>
        <taxon>Pseudomonadati</taxon>
        <taxon>Bacteroidota</taxon>
        <taxon>Cytophagia</taxon>
        <taxon>Cytophagales</taxon>
        <taxon>Cytophagaceae</taxon>
        <taxon>Rhabdobacter</taxon>
    </lineage>
</organism>
<name>A0A840TTH2_9BACT</name>
<dbReference type="AlphaFoldDB" id="A0A840TTH2"/>
<dbReference type="Proteomes" id="UP000557307">
    <property type="component" value="Unassembled WGS sequence"/>
</dbReference>
<reference evidence="2 3" key="1">
    <citation type="submission" date="2020-08" db="EMBL/GenBank/DDBJ databases">
        <title>Genomic Encyclopedia of Type Strains, Phase IV (KMG-IV): sequencing the most valuable type-strain genomes for metagenomic binning, comparative biology and taxonomic classification.</title>
        <authorList>
            <person name="Goeker M."/>
        </authorList>
    </citation>
    <scope>NUCLEOTIDE SEQUENCE [LARGE SCALE GENOMIC DNA]</scope>
    <source>
        <strain evidence="2 3">DSM 105074</strain>
    </source>
</reference>
<keyword evidence="1" id="KW-0472">Membrane</keyword>
<keyword evidence="1" id="KW-1133">Transmembrane helix</keyword>
<feature type="transmembrane region" description="Helical" evidence="1">
    <location>
        <begin position="216"/>
        <end position="233"/>
    </location>
</feature>
<comment type="caution">
    <text evidence="2">The sequence shown here is derived from an EMBL/GenBank/DDBJ whole genome shotgun (WGS) entry which is preliminary data.</text>
</comment>
<protein>
    <recommendedName>
        <fullName evidence="4">Tryptophan-rich sensory protein</fullName>
    </recommendedName>
</protein>
<gene>
    <name evidence="2" type="ORF">HNQ92_001454</name>
</gene>
<accession>A0A840TTH2</accession>
<sequence>METKTTLYDLPTARTRTWQVLNLLGFLLMVGLNFLANWLPINGNTTGALSDKYTNLIVPAGSTFSIWGLIYLLVGVFTLYQLKGLFRTERSVVNTLVHNIKGWFFASSLLNACWIVAWHYELLPVSVAIMLVLLASLIRINLGLYNLQPYLSTGERFLTQASFGLYLGWICIATILNITTWLVAINWTGGLENDSWAVIMVVVGGLVVLYTSLKLINPYVALAAIWAFLGIIWKRNESELTYYSIIYTAAGMIFLLALAALYGFFSGKKHKVPLQHPSLRESELYR</sequence>
<dbReference type="PANTHER" id="PTHR33802:SF1">
    <property type="entry name" value="XK-RELATED PROTEIN"/>
    <property type="match status" value="1"/>
</dbReference>